<reference evidence="8 9" key="1">
    <citation type="submission" date="2016-07" db="EMBL/GenBank/DDBJ databases">
        <title>Pervasive Adenine N6-methylation of Active Genes in Fungi.</title>
        <authorList>
            <consortium name="DOE Joint Genome Institute"/>
            <person name="Mondo S.J."/>
            <person name="Dannebaum R.O."/>
            <person name="Kuo R.C."/>
            <person name="Labutti K."/>
            <person name="Haridas S."/>
            <person name="Kuo A."/>
            <person name="Salamov A."/>
            <person name="Ahrendt S.R."/>
            <person name="Lipzen A."/>
            <person name="Sullivan W."/>
            <person name="Andreopoulos W.B."/>
            <person name="Clum A."/>
            <person name="Lindquist E."/>
            <person name="Daum C."/>
            <person name="Ramamoorthy G.K."/>
            <person name="Gryganskyi A."/>
            <person name="Culley D."/>
            <person name="Magnuson J.K."/>
            <person name="James T.Y."/>
            <person name="O'Malley M.A."/>
            <person name="Stajich J.E."/>
            <person name="Spatafora J.W."/>
            <person name="Visel A."/>
            <person name="Grigoriev I.V."/>
        </authorList>
    </citation>
    <scope>NUCLEOTIDE SEQUENCE [LARGE SCALE GENOMIC DNA]</scope>
    <source>
        <strain evidence="8 9">NRRL 3301</strain>
    </source>
</reference>
<feature type="transmembrane region" description="Helical" evidence="6">
    <location>
        <begin position="264"/>
        <end position="286"/>
    </location>
</feature>
<protein>
    <recommendedName>
        <fullName evidence="7">Amino acid transporter transmembrane domain-containing protein</fullName>
    </recommendedName>
</protein>
<dbReference type="AlphaFoldDB" id="A0A1X2GYG4"/>
<keyword evidence="9" id="KW-1185">Reference proteome</keyword>
<feature type="transmembrane region" description="Helical" evidence="6">
    <location>
        <begin position="188"/>
        <end position="208"/>
    </location>
</feature>
<feature type="transmembrane region" description="Helical" evidence="6">
    <location>
        <begin position="312"/>
        <end position="330"/>
    </location>
</feature>
<keyword evidence="4 6" id="KW-1133">Transmembrane helix</keyword>
<sequence>MPATSSPGKALFMFLKACVSSGVLFLPRGFLNGGIVLSTVLMVVVAVICLVAFLRLVRTHQCIGGGYGELGGALFGKTVKYLVLFFIVISQLGFVCSYFIFISGNMVNVVQVLSQCRVFMSHEMWIWLPLLVLIPMVLVRQIAKLSLTAIIADVFILFGLLCVLYFTGDQLRRYGPGPNIQAVNTEEIGLMVGTAVFAFECVGLVIPIAESMENPEKFPLVVWAGMIIVCVVYLLIGGISYLAYGDRIQAAVIYNFPPNNPLTITVQLLYSIAIILTIPLMMFPAINIMENIIFRKCLSGSQSQAVKWGKNLFRCGLTLACAATAYLVGGENLDKFVALVGSVACIPLCYIFPGMFHWKIAQRKREKAVDGMLVLVGVGLLAYTFYVTVDSFLKPNHPVTLAPGCQPVH</sequence>
<dbReference type="InterPro" id="IPR013057">
    <property type="entry name" value="AA_transpt_TM"/>
</dbReference>
<feature type="transmembrane region" description="Helical" evidence="6">
    <location>
        <begin position="150"/>
        <end position="168"/>
    </location>
</feature>
<dbReference type="GO" id="GO:0005774">
    <property type="term" value="C:vacuolar membrane"/>
    <property type="evidence" value="ECO:0007669"/>
    <property type="project" value="TreeGrafter"/>
</dbReference>
<comment type="subcellular location">
    <subcellularLocation>
        <location evidence="1">Membrane</location>
        <topology evidence="1">Multi-pass membrane protein</topology>
    </subcellularLocation>
</comment>
<evidence type="ECO:0000256" key="1">
    <source>
        <dbReference type="ARBA" id="ARBA00004141"/>
    </source>
</evidence>
<dbReference type="Proteomes" id="UP000242146">
    <property type="component" value="Unassembled WGS sequence"/>
</dbReference>
<feature type="transmembrane region" description="Helical" evidence="6">
    <location>
        <begin position="124"/>
        <end position="143"/>
    </location>
</feature>
<evidence type="ECO:0000256" key="4">
    <source>
        <dbReference type="ARBA" id="ARBA00022989"/>
    </source>
</evidence>
<evidence type="ECO:0000259" key="7">
    <source>
        <dbReference type="Pfam" id="PF01490"/>
    </source>
</evidence>
<feature type="domain" description="Amino acid transporter transmembrane" evidence="7">
    <location>
        <begin position="4"/>
        <end position="388"/>
    </location>
</feature>
<evidence type="ECO:0000313" key="8">
    <source>
        <dbReference type="EMBL" id="ORX62684.1"/>
    </source>
</evidence>
<evidence type="ECO:0000256" key="6">
    <source>
        <dbReference type="SAM" id="Phobius"/>
    </source>
</evidence>
<accession>A0A1X2GYG4</accession>
<dbReference type="EMBL" id="MCGT01000001">
    <property type="protein sequence ID" value="ORX62684.1"/>
    <property type="molecule type" value="Genomic_DNA"/>
</dbReference>
<dbReference type="OrthoDB" id="1684102at2759"/>
<dbReference type="GO" id="GO:0015179">
    <property type="term" value="F:L-amino acid transmembrane transporter activity"/>
    <property type="evidence" value="ECO:0007669"/>
    <property type="project" value="TreeGrafter"/>
</dbReference>
<evidence type="ECO:0000256" key="5">
    <source>
        <dbReference type="ARBA" id="ARBA00023136"/>
    </source>
</evidence>
<name>A0A1X2GYG4_9FUNG</name>
<evidence type="ECO:0000256" key="3">
    <source>
        <dbReference type="ARBA" id="ARBA00022692"/>
    </source>
</evidence>
<dbReference type="STRING" id="101127.A0A1X2GYG4"/>
<dbReference type="PANTHER" id="PTHR22950">
    <property type="entry name" value="AMINO ACID TRANSPORTER"/>
    <property type="match status" value="1"/>
</dbReference>
<keyword evidence="5 6" id="KW-0472">Membrane</keyword>
<feature type="transmembrane region" description="Helical" evidence="6">
    <location>
        <begin position="336"/>
        <end position="356"/>
    </location>
</feature>
<dbReference type="PANTHER" id="PTHR22950:SF666">
    <property type="entry name" value="VACUOLAR AMINO ACID TRANSPORTER 4"/>
    <property type="match status" value="1"/>
</dbReference>
<comment type="caution">
    <text evidence="8">The sequence shown here is derived from an EMBL/GenBank/DDBJ whole genome shotgun (WGS) entry which is preliminary data.</text>
</comment>
<dbReference type="Pfam" id="PF01490">
    <property type="entry name" value="Aa_trans"/>
    <property type="match status" value="1"/>
</dbReference>
<feature type="transmembrane region" description="Helical" evidence="6">
    <location>
        <begin position="78"/>
        <end position="104"/>
    </location>
</feature>
<proteinExistence type="inferred from homology"/>
<organism evidence="8 9">
    <name type="scientific">Hesseltinella vesiculosa</name>
    <dbReference type="NCBI Taxonomy" id="101127"/>
    <lineage>
        <taxon>Eukaryota</taxon>
        <taxon>Fungi</taxon>
        <taxon>Fungi incertae sedis</taxon>
        <taxon>Mucoromycota</taxon>
        <taxon>Mucoromycotina</taxon>
        <taxon>Mucoromycetes</taxon>
        <taxon>Mucorales</taxon>
        <taxon>Cunninghamellaceae</taxon>
        <taxon>Hesseltinella</taxon>
    </lineage>
</organism>
<keyword evidence="3 6" id="KW-0812">Transmembrane</keyword>
<feature type="transmembrane region" description="Helical" evidence="6">
    <location>
        <begin position="368"/>
        <end position="389"/>
    </location>
</feature>
<gene>
    <name evidence="8" type="ORF">DM01DRAFT_1278586</name>
</gene>
<feature type="transmembrane region" description="Helical" evidence="6">
    <location>
        <begin position="35"/>
        <end position="57"/>
    </location>
</feature>
<comment type="similarity">
    <text evidence="2">Belongs to the amino acid/polyamine transporter 2 family.</text>
</comment>
<feature type="transmembrane region" description="Helical" evidence="6">
    <location>
        <begin position="220"/>
        <end position="244"/>
    </location>
</feature>
<evidence type="ECO:0000256" key="2">
    <source>
        <dbReference type="ARBA" id="ARBA00008066"/>
    </source>
</evidence>
<evidence type="ECO:0000313" key="9">
    <source>
        <dbReference type="Proteomes" id="UP000242146"/>
    </source>
</evidence>